<dbReference type="PANTHER" id="PTHR43483">
    <property type="entry name" value="MEMBRANE TRANSPORTER PROTEIN HI_0806-RELATED"/>
    <property type="match status" value="1"/>
</dbReference>
<feature type="transmembrane region" description="Helical" evidence="1">
    <location>
        <begin position="242"/>
        <end position="262"/>
    </location>
</feature>
<feature type="transmembrane region" description="Helical" evidence="1">
    <location>
        <begin position="81"/>
        <end position="99"/>
    </location>
</feature>
<accession>A0AA87AU00</accession>
<keyword evidence="1" id="KW-1133">Transmembrane helix</keyword>
<gene>
    <name evidence="2" type="ORF">HMPREF0428_01636</name>
</gene>
<dbReference type="AlphaFoldDB" id="A0AA87AU00"/>
<feature type="transmembrane region" description="Helical" evidence="1">
    <location>
        <begin position="173"/>
        <end position="206"/>
    </location>
</feature>
<keyword evidence="1" id="KW-0472">Membrane</keyword>
<evidence type="ECO:0008006" key="4">
    <source>
        <dbReference type="Google" id="ProtNLM"/>
    </source>
</evidence>
<feature type="transmembrane region" description="Helical" evidence="1">
    <location>
        <begin position="212"/>
        <end position="230"/>
    </location>
</feature>
<dbReference type="EMBL" id="ACRO01000040">
    <property type="protein sequence ID" value="EGF86431.1"/>
    <property type="molecule type" value="Genomic_DNA"/>
</dbReference>
<feature type="transmembrane region" description="Helical" evidence="1">
    <location>
        <begin position="39"/>
        <end position="61"/>
    </location>
</feature>
<name>A0AA87AU00_9BACL</name>
<keyword evidence="1" id="KW-0812">Transmembrane</keyword>
<sequence>MNLVTILLTLLGLSALYFVVMWALDIIKNKGEVGEDSNPIVGFVIGFVTDFMDTLGIGSFAPTTLLAKVTGFIKNDRLLPGTLNIGHTIPVLIEAFLFIQSVKVDAVTLLSMIVSAVVGALIGGRIVTKLPEKKIQVVMGFALLITAGLMFASKMGWLALLGANNTALHLTGIALVVGVVGNFIFGALMMAGVGLYAPCLAMVSLLGMDPKAAFPIMMGSCAALMAIGSPKFIKEGLYPRKGTIGLTIGGIIGVIVGYQFITSLSLNSLLWLIIVVVVITGFDMLRKGLKKAA</sequence>
<organism evidence="2 3">
    <name type="scientific">Gemella haemolysans M341</name>
    <dbReference type="NCBI Taxonomy" id="562981"/>
    <lineage>
        <taxon>Bacteria</taxon>
        <taxon>Bacillati</taxon>
        <taxon>Bacillota</taxon>
        <taxon>Bacilli</taxon>
        <taxon>Bacillales</taxon>
        <taxon>Gemellaceae</taxon>
        <taxon>Gemella</taxon>
    </lineage>
</organism>
<dbReference type="Proteomes" id="UP000004773">
    <property type="component" value="Unassembled WGS sequence"/>
</dbReference>
<feature type="transmembrane region" description="Helical" evidence="1">
    <location>
        <begin position="6"/>
        <end position="27"/>
    </location>
</feature>
<evidence type="ECO:0000313" key="2">
    <source>
        <dbReference type="EMBL" id="EGF86431.1"/>
    </source>
</evidence>
<feature type="transmembrane region" description="Helical" evidence="1">
    <location>
        <begin position="106"/>
        <end position="127"/>
    </location>
</feature>
<dbReference type="RefSeq" id="WP_003147789.1">
    <property type="nucleotide sequence ID" value="NZ_GL883585.1"/>
</dbReference>
<evidence type="ECO:0000313" key="3">
    <source>
        <dbReference type="Proteomes" id="UP000004773"/>
    </source>
</evidence>
<feature type="transmembrane region" description="Helical" evidence="1">
    <location>
        <begin position="268"/>
        <end position="285"/>
    </location>
</feature>
<dbReference type="PANTHER" id="PTHR43483:SF3">
    <property type="entry name" value="MEMBRANE TRANSPORTER PROTEIN HI_0806-RELATED"/>
    <property type="match status" value="1"/>
</dbReference>
<proteinExistence type="predicted"/>
<reference evidence="2 3" key="1">
    <citation type="submission" date="2011-03" db="EMBL/GenBank/DDBJ databases">
        <title>The Genome Sequence of Gemella haemolysans M341.</title>
        <authorList>
            <consortium name="The Broad Institute Genome Sequencing Platform"/>
            <consortium name="The Broad Institute Genome Sequencing Center for Infectious Disease"/>
            <person name="Earl A."/>
            <person name="Ward D."/>
            <person name="Feldgarden M."/>
            <person name="Gevers D."/>
            <person name="Sibley C.D."/>
            <person name="Field T.R."/>
            <person name="Grinwis M."/>
            <person name="Eshaghurshan C.S."/>
            <person name="Surette M.G."/>
            <person name="Young S.K."/>
            <person name="Zeng Q."/>
            <person name="Gargeya S."/>
            <person name="Fitzgerald M."/>
            <person name="Haas B."/>
            <person name="Abouelleil A."/>
            <person name="Alvarado L."/>
            <person name="Arachchi H.M."/>
            <person name="Berlin A."/>
            <person name="Brown A."/>
            <person name="Chapman S.B."/>
            <person name="Chen Z."/>
            <person name="Dunbar C."/>
            <person name="Freedman E."/>
            <person name="Gearin G."/>
            <person name="Gellesch M."/>
            <person name="Goldberg J."/>
            <person name="Griggs A."/>
            <person name="Gujja S."/>
            <person name="Heilman E.R."/>
            <person name="Heiman D."/>
            <person name="Howarth C."/>
            <person name="Larson L."/>
            <person name="Lui A."/>
            <person name="MacDonald P.J.P."/>
            <person name="Mehta T."/>
            <person name="Montmayeur A."/>
            <person name="Murphy C."/>
            <person name="Neiman D."/>
            <person name="Pearson M."/>
            <person name="Priest M."/>
            <person name="Roberts A."/>
            <person name="Saif S."/>
            <person name="Shea T."/>
            <person name="Shenoy N."/>
            <person name="Sisk P."/>
            <person name="Stolte C."/>
            <person name="Sykes S."/>
            <person name="White J."/>
            <person name="Yandava C."/>
            <person name="Wortman J."/>
            <person name="Nusbaum C."/>
            <person name="Birren B."/>
        </authorList>
    </citation>
    <scope>NUCLEOTIDE SEQUENCE [LARGE SCALE GENOMIC DNA]</scope>
    <source>
        <strain evidence="2 3">M341</strain>
    </source>
</reference>
<evidence type="ECO:0000256" key="1">
    <source>
        <dbReference type="SAM" id="Phobius"/>
    </source>
</evidence>
<comment type="caution">
    <text evidence="2">The sequence shown here is derived from an EMBL/GenBank/DDBJ whole genome shotgun (WGS) entry which is preliminary data.</text>
</comment>
<protein>
    <recommendedName>
        <fullName evidence="4">Membrane transporter protein</fullName>
    </recommendedName>
</protein>
<feature type="transmembrane region" description="Helical" evidence="1">
    <location>
        <begin position="139"/>
        <end position="161"/>
    </location>
</feature>